<name>A0A0F9UJL0_9ZZZZ</name>
<organism evidence="1">
    <name type="scientific">marine sediment metagenome</name>
    <dbReference type="NCBI Taxonomy" id="412755"/>
    <lineage>
        <taxon>unclassified sequences</taxon>
        <taxon>metagenomes</taxon>
        <taxon>ecological metagenomes</taxon>
    </lineage>
</organism>
<proteinExistence type="predicted"/>
<dbReference type="EMBL" id="LAZR01000659">
    <property type="protein sequence ID" value="KKN61401.1"/>
    <property type="molecule type" value="Genomic_DNA"/>
</dbReference>
<sequence length="135" mass="15404">MRKELAEKIYQRCPIIYRGVNDGPKKNLMCFGFECSSGWFEMIFMLSEAVEKLAREKQRQGIDEEELPIVIQVKEKFGGLRFYVQNSSEEVNDLIAMAEQSSYGICEICGAAGGLMKAGPVMMTRCQKHMRSFQD</sequence>
<reference evidence="1" key="1">
    <citation type="journal article" date="2015" name="Nature">
        <title>Complex archaea that bridge the gap between prokaryotes and eukaryotes.</title>
        <authorList>
            <person name="Spang A."/>
            <person name="Saw J.H."/>
            <person name="Jorgensen S.L."/>
            <person name="Zaremba-Niedzwiedzka K."/>
            <person name="Martijn J."/>
            <person name="Lind A.E."/>
            <person name="van Eijk R."/>
            <person name="Schleper C."/>
            <person name="Guy L."/>
            <person name="Ettema T.J."/>
        </authorList>
    </citation>
    <scope>NUCLEOTIDE SEQUENCE</scope>
</reference>
<protein>
    <recommendedName>
        <fullName evidence="2">DksA C4-type domain-containing protein</fullName>
    </recommendedName>
</protein>
<gene>
    <name evidence="1" type="ORF">LCGC14_0522130</name>
</gene>
<comment type="caution">
    <text evidence="1">The sequence shown here is derived from an EMBL/GenBank/DDBJ whole genome shotgun (WGS) entry which is preliminary data.</text>
</comment>
<evidence type="ECO:0008006" key="2">
    <source>
        <dbReference type="Google" id="ProtNLM"/>
    </source>
</evidence>
<accession>A0A0F9UJL0</accession>
<evidence type="ECO:0000313" key="1">
    <source>
        <dbReference type="EMBL" id="KKN61401.1"/>
    </source>
</evidence>
<dbReference type="AlphaFoldDB" id="A0A0F9UJL0"/>